<dbReference type="OrthoDB" id="432528at2759"/>
<comment type="caution">
    <text evidence="1">The sequence shown here is derived from an EMBL/GenBank/DDBJ whole genome shotgun (WGS) entry which is preliminary data.</text>
</comment>
<protein>
    <submittedName>
        <fullName evidence="1">Uncharacterized protein</fullName>
    </submittedName>
</protein>
<dbReference type="InterPro" id="IPR015915">
    <property type="entry name" value="Kelch-typ_b-propeller"/>
</dbReference>
<evidence type="ECO:0000313" key="1">
    <source>
        <dbReference type="EMBL" id="GIQ92122.1"/>
    </source>
</evidence>
<evidence type="ECO:0000313" key="2">
    <source>
        <dbReference type="Proteomes" id="UP000265618"/>
    </source>
</evidence>
<dbReference type="AlphaFoldDB" id="A0A9K3DC69"/>
<reference evidence="1 2" key="1">
    <citation type="journal article" date="2018" name="PLoS ONE">
        <title>The draft genome of Kipferlia bialata reveals reductive genome evolution in fornicate parasites.</title>
        <authorList>
            <person name="Tanifuji G."/>
            <person name="Takabayashi S."/>
            <person name="Kume K."/>
            <person name="Takagi M."/>
            <person name="Nakayama T."/>
            <person name="Kamikawa R."/>
            <person name="Inagaki Y."/>
            <person name="Hashimoto T."/>
        </authorList>
    </citation>
    <scope>NUCLEOTIDE SEQUENCE [LARGE SCALE GENOMIC DNA]</scope>
    <source>
        <strain evidence="1">NY0173</strain>
    </source>
</reference>
<organism evidence="1 2">
    <name type="scientific">Kipferlia bialata</name>
    <dbReference type="NCBI Taxonomy" id="797122"/>
    <lineage>
        <taxon>Eukaryota</taxon>
        <taxon>Metamonada</taxon>
        <taxon>Carpediemonas-like organisms</taxon>
        <taxon>Kipferlia</taxon>
    </lineage>
</organism>
<feature type="non-terminal residue" evidence="1">
    <location>
        <position position="188"/>
    </location>
</feature>
<dbReference type="InterPro" id="IPR006652">
    <property type="entry name" value="Kelch_1"/>
</dbReference>
<gene>
    <name evidence="1" type="ORF">KIPB_015718</name>
</gene>
<dbReference type="EMBL" id="BDIP01009013">
    <property type="protein sequence ID" value="GIQ92122.1"/>
    <property type="molecule type" value="Genomic_DNA"/>
</dbReference>
<dbReference type="Proteomes" id="UP000265618">
    <property type="component" value="Unassembled WGS sequence"/>
</dbReference>
<dbReference type="Pfam" id="PF01344">
    <property type="entry name" value="Kelch_1"/>
    <property type="match status" value="1"/>
</dbReference>
<proteinExistence type="predicted"/>
<keyword evidence="2" id="KW-1185">Reference proteome</keyword>
<dbReference type="SUPFAM" id="SSF117281">
    <property type="entry name" value="Kelch motif"/>
    <property type="match status" value="1"/>
</dbReference>
<dbReference type="Gene3D" id="2.120.10.80">
    <property type="entry name" value="Kelch-type beta propeller"/>
    <property type="match status" value="1"/>
</dbReference>
<accession>A0A9K3DC69</accession>
<name>A0A9K3DC69_9EUKA</name>
<sequence length="188" mass="19709">MASHTVKSVPLVEYEDMAGSTNLPKWECPPALAYAGALTAEGGIPDIPEEGEESGYAVLAVGCNKAGEGHVQLLTQSESGSLSAESVDCSFSLSHASATRAGDYVLIFGGETDGVARSSLHEYSVGARSVVLIGEGEGARGEWPCPRTLNSAFCLNGMLYIAGGVSAEQEPLKDCWRYNTADGTWTQE</sequence>